<dbReference type="GO" id="GO:0016787">
    <property type="term" value="F:hydrolase activity"/>
    <property type="evidence" value="ECO:0007669"/>
    <property type="project" value="InterPro"/>
</dbReference>
<evidence type="ECO:0000313" key="2">
    <source>
        <dbReference type="Proteomes" id="UP000321083"/>
    </source>
</evidence>
<organism evidence="1 2">
    <name type="scientific">Planctomyces bekefii</name>
    <dbReference type="NCBI Taxonomy" id="1653850"/>
    <lineage>
        <taxon>Bacteria</taxon>
        <taxon>Pseudomonadati</taxon>
        <taxon>Planctomycetota</taxon>
        <taxon>Planctomycetia</taxon>
        <taxon>Planctomycetales</taxon>
        <taxon>Planctomycetaceae</taxon>
        <taxon>Planctomyces</taxon>
    </lineage>
</organism>
<protein>
    <recommendedName>
        <fullName evidence="3">Gamma-glutamyl-gamma-aminobutyrate hydrolase</fullName>
    </recommendedName>
</protein>
<dbReference type="AlphaFoldDB" id="A0A5C6M654"/>
<dbReference type="EMBL" id="SRHE01000202">
    <property type="protein sequence ID" value="TWW09697.1"/>
    <property type="molecule type" value="Genomic_DNA"/>
</dbReference>
<dbReference type="Gene3D" id="3.40.50.880">
    <property type="match status" value="1"/>
</dbReference>
<dbReference type="SUPFAM" id="SSF52317">
    <property type="entry name" value="Class I glutamine amidotransferase-like"/>
    <property type="match status" value="1"/>
</dbReference>
<accession>A0A5C6M654</accession>
<feature type="non-terminal residue" evidence="1">
    <location>
        <position position="132"/>
    </location>
</feature>
<reference evidence="1 2" key="2">
    <citation type="submission" date="2019-08" db="EMBL/GenBank/DDBJ databases">
        <authorList>
            <person name="Henke P."/>
        </authorList>
    </citation>
    <scope>NUCLEOTIDE SEQUENCE [LARGE SCALE GENOMIC DNA]</scope>
    <source>
        <strain evidence="1">Phe10_nw2017</strain>
    </source>
</reference>
<dbReference type="Pfam" id="PF07722">
    <property type="entry name" value="Peptidase_C26"/>
    <property type="match status" value="1"/>
</dbReference>
<comment type="caution">
    <text evidence="1">The sequence shown here is derived from an EMBL/GenBank/DDBJ whole genome shotgun (WGS) entry which is preliminary data.</text>
</comment>
<evidence type="ECO:0000313" key="1">
    <source>
        <dbReference type="EMBL" id="TWW09697.1"/>
    </source>
</evidence>
<evidence type="ECO:0008006" key="3">
    <source>
        <dbReference type="Google" id="ProtNLM"/>
    </source>
</evidence>
<proteinExistence type="predicted"/>
<dbReference type="InterPro" id="IPR011697">
    <property type="entry name" value="Peptidase_C26"/>
</dbReference>
<dbReference type="InterPro" id="IPR029062">
    <property type="entry name" value="Class_I_gatase-like"/>
</dbReference>
<sequence length="132" mass="14797">MSTVRPMVGITGDFRPERYNGAALSWFNAGYYDCVSAAGGLPFLMAPVQQDDDILRMMDTVGGVVLSGCTLDLDPTRQKKHQHPSVRVMPRRREDFDRRVAELAIQRKMPILAIGSGMQLEEMVQKERANIT</sequence>
<dbReference type="Proteomes" id="UP000321083">
    <property type="component" value="Unassembled WGS sequence"/>
</dbReference>
<name>A0A5C6M654_9PLAN</name>
<gene>
    <name evidence="1" type="ORF">E3A20_11770</name>
</gene>
<keyword evidence="2" id="KW-1185">Reference proteome</keyword>
<reference evidence="1 2" key="1">
    <citation type="submission" date="2019-08" db="EMBL/GenBank/DDBJ databases">
        <title>100 year-old enigma solved: identification of Planctomyces bekefii, the type genus and species of the phylum Planctomycetes.</title>
        <authorList>
            <person name="Svetlana D.N."/>
            <person name="Overmann J."/>
        </authorList>
    </citation>
    <scope>NUCLEOTIDE SEQUENCE [LARGE SCALE GENOMIC DNA]</scope>
    <source>
        <strain evidence="1">Phe10_nw2017</strain>
    </source>
</reference>